<keyword evidence="2" id="KW-1185">Reference proteome</keyword>
<gene>
    <name evidence="1" type="ORF">GMARGA_LOCUS32035</name>
</gene>
<name>A0ABN7WKB5_GIGMA</name>
<comment type="caution">
    <text evidence="1">The sequence shown here is derived from an EMBL/GenBank/DDBJ whole genome shotgun (WGS) entry which is preliminary data.</text>
</comment>
<accession>A0ABN7WKB5</accession>
<sequence>LLTSILDSRFKKIKGWQEEEKEKAIALLRSEYTFSKNKKHLNHNQESTNKNRNYFKNKENTISDFKSCLFEKEEEEIINKDKIVYYFKF</sequence>
<reference evidence="1 2" key="1">
    <citation type="submission" date="2021-06" db="EMBL/GenBank/DDBJ databases">
        <authorList>
            <person name="Kallberg Y."/>
            <person name="Tangrot J."/>
            <person name="Rosling A."/>
        </authorList>
    </citation>
    <scope>NUCLEOTIDE SEQUENCE [LARGE SCALE GENOMIC DNA]</scope>
    <source>
        <strain evidence="1 2">120-4 pot B 10/14</strain>
    </source>
</reference>
<dbReference type="EMBL" id="CAJVQB010049281">
    <property type="protein sequence ID" value="CAG8834400.1"/>
    <property type="molecule type" value="Genomic_DNA"/>
</dbReference>
<evidence type="ECO:0000313" key="1">
    <source>
        <dbReference type="EMBL" id="CAG8834400.1"/>
    </source>
</evidence>
<organism evidence="1 2">
    <name type="scientific">Gigaspora margarita</name>
    <dbReference type="NCBI Taxonomy" id="4874"/>
    <lineage>
        <taxon>Eukaryota</taxon>
        <taxon>Fungi</taxon>
        <taxon>Fungi incertae sedis</taxon>
        <taxon>Mucoromycota</taxon>
        <taxon>Glomeromycotina</taxon>
        <taxon>Glomeromycetes</taxon>
        <taxon>Diversisporales</taxon>
        <taxon>Gigasporaceae</taxon>
        <taxon>Gigaspora</taxon>
    </lineage>
</organism>
<dbReference type="Proteomes" id="UP000789901">
    <property type="component" value="Unassembled WGS sequence"/>
</dbReference>
<proteinExistence type="predicted"/>
<evidence type="ECO:0000313" key="2">
    <source>
        <dbReference type="Proteomes" id="UP000789901"/>
    </source>
</evidence>
<feature type="non-terminal residue" evidence="1">
    <location>
        <position position="1"/>
    </location>
</feature>
<protein>
    <submittedName>
        <fullName evidence="1">24670_t:CDS:1</fullName>
    </submittedName>
</protein>